<gene>
    <name evidence="2" type="ORF">J3U88_20475</name>
</gene>
<dbReference type="EMBL" id="JAFREP010000020">
    <property type="protein sequence ID" value="MBO1320866.1"/>
    <property type="molecule type" value="Genomic_DNA"/>
</dbReference>
<dbReference type="Proteomes" id="UP000664417">
    <property type="component" value="Unassembled WGS sequence"/>
</dbReference>
<proteinExistence type="predicted"/>
<keyword evidence="3" id="KW-1185">Reference proteome</keyword>
<name>A0A8J7Q943_9BACT</name>
<reference evidence="2" key="1">
    <citation type="submission" date="2021-03" db="EMBL/GenBank/DDBJ databases">
        <authorList>
            <person name="Wang G."/>
        </authorList>
    </citation>
    <scope>NUCLEOTIDE SEQUENCE</scope>
    <source>
        <strain evidence="2">KCTC 12899</strain>
    </source>
</reference>
<comment type="caution">
    <text evidence="2">The sequence shown here is derived from an EMBL/GenBank/DDBJ whole genome shotgun (WGS) entry which is preliminary data.</text>
</comment>
<evidence type="ECO:0000313" key="3">
    <source>
        <dbReference type="Proteomes" id="UP000664417"/>
    </source>
</evidence>
<evidence type="ECO:0000313" key="2">
    <source>
        <dbReference type="EMBL" id="MBO1320866.1"/>
    </source>
</evidence>
<organism evidence="2 3">
    <name type="scientific">Acanthopleuribacter pedis</name>
    <dbReference type="NCBI Taxonomy" id="442870"/>
    <lineage>
        <taxon>Bacteria</taxon>
        <taxon>Pseudomonadati</taxon>
        <taxon>Acidobacteriota</taxon>
        <taxon>Holophagae</taxon>
        <taxon>Acanthopleuribacterales</taxon>
        <taxon>Acanthopleuribacteraceae</taxon>
        <taxon>Acanthopleuribacter</taxon>
    </lineage>
</organism>
<keyword evidence="1" id="KW-0812">Transmembrane</keyword>
<protein>
    <submittedName>
        <fullName evidence="2">Uncharacterized protein</fullName>
    </submittedName>
</protein>
<feature type="transmembrane region" description="Helical" evidence="1">
    <location>
        <begin position="6"/>
        <end position="25"/>
    </location>
</feature>
<keyword evidence="1" id="KW-0472">Membrane</keyword>
<evidence type="ECO:0000256" key="1">
    <source>
        <dbReference type="SAM" id="Phobius"/>
    </source>
</evidence>
<dbReference type="RefSeq" id="WP_207860841.1">
    <property type="nucleotide sequence ID" value="NZ_JAFREP010000020.1"/>
</dbReference>
<dbReference type="AlphaFoldDB" id="A0A8J7Q943"/>
<sequence>MANTKAVVTVIGVGIGLVFVLIQAWQKGQARHVYELQRFPRPIPIPILHTSYTASATWADTAADNRLKILWNPVPVPAAWREERQHFQCIGKVQRNENFAAYVLVYDDRLFIEKDTLIEPMIRGYEYFQKHGKYPDDVFETLKPDHYRKKP</sequence>
<keyword evidence="1" id="KW-1133">Transmembrane helix</keyword>
<accession>A0A8J7Q943</accession>